<keyword evidence="3" id="KW-0143">Chaperone</keyword>
<evidence type="ECO:0000259" key="5">
    <source>
        <dbReference type="SMART" id="SM01086"/>
    </source>
</evidence>
<dbReference type="EMBL" id="DYWV01000040">
    <property type="protein sequence ID" value="HJF39507.1"/>
    <property type="molecule type" value="Genomic_DNA"/>
</dbReference>
<dbReference type="InterPro" id="IPR003959">
    <property type="entry name" value="ATPase_AAA_core"/>
</dbReference>
<dbReference type="Pfam" id="PF10431">
    <property type="entry name" value="ClpB_D2-small"/>
    <property type="match status" value="1"/>
</dbReference>
<evidence type="ECO:0000256" key="2">
    <source>
        <dbReference type="ARBA" id="ARBA00022840"/>
    </source>
</evidence>
<organism evidence="6 7">
    <name type="scientific">Thomasclavelia spiroformis</name>
    <dbReference type="NCBI Taxonomy" id="29348"/>
    <lineage>
        <taxon>Bacteria</taxon>
        <taxon>Bacillati</taxon>
        <taxon>Bacillota</taxon>
        <taxon>Erysipelotrichia</taxon>
        <taxon>Erysipelotrichales</taxon>
        <taxon>Coprobacillaceae</taxon>
        <taxon>Thomasclavelia</taxon>
    </lineage>
</organism>
<dbReference type="InterPro" id="IPR003593">
    <property type="entry name" value="AAA+_ATPase"/>
</dbReference>
<name>A0A921KJW0_9FIRM</name>
<dbReference type="InterPro" id="IPR050130">
    <property type="entry name" value="ClpA_ClpB"/>
</dbReference>
<evidence type="ECO:0000256" key="3">
    <source>
        <dbReference type="ARBA" id="ARBA00023186"/>
    </source>
</evidence>
<dbReference type="Pfam" id="PF07724">
    <property type="entry name" value="AAA_2"/>
    <property type="match status" value="1"/>
</dbReference>
<dbReference type="CDD" id="cd19499">
    <property type="entry name" value="RecA-like_ClpB_Hsp104-like"/>
    <property type="match status" value="1"/>
</dbReference>
<evidence type="ECO:0000256" key="1">
    <source>
        <dbReference type="ARBA" id="ARBA00022741"/>
    </source>
</evidence>
<reference evidence="6" key="1">
    <citation type="journal article" date="2021" name="PeerJ">
        <title>Extensive microbial diversity within the chicken gut microbiome revealed by metagenomics and culture.</title>
        <authorList>
            <person name="Gilroy R."/>
            <person name="Ravi A."/>
            <person name="Getino M."/>
            <person name="Pursley I."/>
            <person name="Horton D.L."/>
            <person name="Alikhan N.F."/>
            <person name="Baker D."/>
            <person name="Gharbi K."/>
            <person name="Hall N."/>
            <person name="Watson M."/>
            <person name="Adriaenssens E.M."/>
            <person name="Foster-Nyarko E."/>
            <person name="Jarju S."/>
            <person name="Secka A."/>
            <person name="Antonio M."/>
            <person name="Oren A."/>
            <person name="Chaudhuri R.R."/>
            <person name="La Ragione R."/>
            <person name="Hildebrand F."/>
            <person name="Pallen M.J."/>
        </authorList>
    </citation>
    <scope>NUCLEOTIDE SEQUENCE</scope>
    <source>
        <strain evidence="6">CHK193-16274</strain>
    </source>
</reference>
<evidence type="ECO:0000313" key="7">
    <source>
        <dbReference type="Proteomes" id="UP000749320"/>
    </source>
</evidence>
<comment type="caution">
    <text evidence="6">The sequence shown here is derived from an EMBL/GenBank/DDBJ whole genome shotgun (WGS) entry which is preliminary data.</text>
</comment>
<evidence type="ECO:0000313" key="6">
    <source>
        <dbReference type="EMBL" id="HJF39507.1"/>
    </source>
</evidence>
<evidence type="ECO:0000259" key="4">
    <source>
        <dbReference type="SMART" id="SM00382"/>
    </source>
</evidence>
<dbReference type="GO" id="GO:0005524">
    <property type="term" value="F:ATP binding"/>
    <property type="evidence" value="ECO:0007669"/>
    <property type="project" value="UniProtKB-KW"/>
</dbReference>
<dbReference type="SMART" id="SM00382">
    <property type="entry name" value="AAA"/>
    <property type="match status" value="1"/>
</dbReference>
<protein>
    <submittedName>
        <fullName evidence="6">AAA family ATPase</fullName>
    </submittedName>
</protein>
<dbReference type="SMART" id="SM01086">
    <property type="entry name" value="ClpB_D2-small"/>
    <property type="match status" value="1"/>
</dbReference>
<dbReference type="PRINTS" id="PR00300">
    <property type="entry name" value="CLPPROTEASEA"/>
</dbReference>
<dbReference type="Gene3D" id="1.10.8.60">
    <property type="match status" value="1"/>
</dbReference>
<dbReference type="InterPro" id="IPR027417">
    <property type="entry name" value="P-loop_NTPase"/>
</dbReference>
<dbReference type="Proteomes" id="UP000749320">
    <property type="component" value="Unassembled WGS sequence"/>
</dbReference>
<dbReference type="InterPro" id="IPR019489">
    <property type="entry name" value="Clp_ATPase_C"/>
</dbReference>
<keyword evidence="1" id="KW-0547">Nucleotide-binding</keyword>
<feature type="domain" description="Clp ATPase C-terminal" evidence="5">
    <location>
        <begin position="502"/>
        <end position="591"/>
    </location>
</feature>
<accession>A0A921KJW0</accession>
<feature type="domain" description="AAA+ ATPase" evidence="4">
    <location>
        <begin position="325"/>
        <end position="481"/>
    </location>
</feature>
<dbReference type="SUPFAM" id="SSF52540">
    <property type="entry name" value="P-loop containing nucleoside triphosphate hydrolases"/>
    <property type="match status" value="1"/>
</dbReference>
<dbReference type="InterPro" id="IPR001270">
    <property type="entry name" value="ClpA/B"/>
</dbReference>
<dbReference type="GO" id="GO:0034605">
    <property type="term" value="P:cellular response to heat"/>
    <property type="evidence" value="ECO:0007669"/>
    <property type="project" value="TreeGrafter"/>
</dbReference>
<dbReference type="GO" id="GO:0016887">
    <property type="term" value="F:ATP hydrolysis activity"/>
    <property type="evidence" value="ECO:0007669"/>
    <property type="project" value="InterPro"/>
</dbReference>
<dbReference type="Gene3D" id="3.40.50.300">
    <property type="entry name" value="P-loop containing nucleotide triphosphate hydrolases"/>
    <property type="match status" value="1"/>
</dbReference>
<keyword evidence="2" id="KW-0067">ATP-binding</keyword>
<dbReference type="AlphaFoldDB" id="A0A921KJW0"/>
<reference evidence="6" key="2">
    <citation type="submission" date="2021-09" db="EMBL/GenBank/DDBJ databases">
        <authorList>
            <person name="Gilroy R."/>
        </authorList>
    </citation>
    <scope>NUCLEOTIDE SEQUENCE</scope>
    <source>
        <strain evidence="6">CHK193-16274</strain>
    </source>
</reference>
<sequence length="601" mass="68345">MLEIAQWKEELNTYRSIQRMFILEGNVTDKQILTEGIESGELVDLNEYLYIYLKTQGYHTIVFFNRIDGFYNIYDDSQQMIHDFYIQAKMKNTSSKIDIQTAMNGIREALGGRDHSVAIIIEMSGQLISNAEHLEEEEIEYLTTLLLAINEATSAPANNNEGWANNLVFMITNKVQELPTWFYRYSPYIKVLTLDFPKEKLRRQIISSYQDYFSDWNSFDVKAKDKVINQLVAQTDGFTCIELDSVLDLCQGETTKNVEEKIRAYRHGRKENPWQEIDDVKITSLYDDLSKDVIGQPKAVQAVVDAITRAATGMSGLQHSSSNRPRAVLLFAGPTGTGKTELAKSIARKIFGAESSLIRFDMSEYSQSHSDQRLLGAPPGYVGYDAGGELTNAVRAHPFSILLFDEIEKANPSILDKFLQILDDGRMTDSKGQTVYFTESVIIFTSNLGLTRTLPDGTKEVLATPNASIEELEQIIVTQLHKSWRPEFLNRIGNNIITFDFIHEEEAKKILDKQIKQICDNLMEQRHINIQVPDTSELYHKLLETCFKNLEYGGRGVGNVVEHDFITPLSRELSKGTWKSGDTIVLKDLVVDNWQSHLISE</sequence>
<gene>
    <name evidence="6" type="ORF">K8V91_01170</name>
</gene>
<proteinExistence type="predicted"/>
<dbReference type="PANTHER" id="PTHR11638">
    <property type="entry name" value="ATP-DEPENDENT CLP PROTEASE"/>
    <property type="match status" value="1"/>
</dbReference>
<dbReference type="PANTHER" id="PTHR11638:SF18">
    <property type="entry name" value="HEAT SHOCK PROTEIN 104"/>
    <property type="match status" value="1"/>
</dbReference>
<dbReference type="GO" id="GO:0005737">
    <property type="term" value="C:cytoplasm"/>
    <property type="evidence" value="ECO:0007669"/>
    <property type="project" value="TreeGrafter"/>
</dbReference>